<proteinExistence type="predicted"/>
<dbReference type="PANTHER" id="PTHR43065">
    <property type="entry name" value="SENSOR HISTIDINE KINASE"/>
    <property type="match status" value="1"/>
</dbReference>
<dbReference type="GO" id="GO:0000155">
    <property type="term" value="F:phosphorelay sensor kinase activity"/>
    <property type="evidence" value="ECO:0007669"/>
    <property type="project" value="InterPro"/>
</dbReference>
<feature type="transmembrane region" description="Helical" evidence="10">
    <location>
        <begin position="165"/>
        <end position="185"/>
    </location>
</feature>
<dbReference type="PRINTS" id="PR00344">
    <property type="entry name" value="BCTRLSENSOR"/>
</dbReference>
<evidence type="ECO:0000256" key="6">
    <source>
        <dbReference type="ARBA" id="ARBA00022741"/>
    </source>
</evidence>
<dbReference type="InterPro" id="IPR036890">
    <property type="entry name" value="HATPase_C_sf"/>
</dbReference>
<organism evidence="13 14">
    <name type="scientific">Desulfocurvibacter africanus subsp. africanus str. Walvis Bay</name>
    <dbReference type="NCBI Taxonomy" id="690850"/>
    <lineage>
        <taxon>Bacteria</taxon>
        <taxon>Pseudomonadati</taxon>
        <taxon>Thermodesulfobacteriota</taxon>
        <taxon>Desulfovibrionia</taxon>
        <taxon>Desulfovibrionales</taxon>
        <taxon>Desulfovibrionaceae</taxon>
        <taxon>Desulfocurvibacter</taxon>
    </lineage>
</organism>
<dbReference type="GO" id="GO:0005524">
    <property type="term" value="F:ATP binding"/>
    <property type="evidence" value="ECO:0007669"/>
    <property type="project" value="UniProtKB-KW"/>
</dbReference>
<dbReference type="Pfam" id="PF00672">
    <property type="entry name" value="HAMP"/>
    <property type="match status" value="1"/>
</dbReference>
<keyword evidence="5" id="KW-0808">Transferase</keyword>
<feature type="domain" description="Histidine kinase" evidence="11">
    <location>
        <begin position="256"/>
        <end position="468"/>
    </location>
</feature>
<dbReference type="SMART" id="SM00304">
    <property type="entry name" value="HAMP"/>
    <property type="match status" value="1"/>
</dbReference>
<dbReference type="HOGENOM" id="CLU_000445_89_29_7"/>
<evidence type="ECO:0000259" key="11">
    <source>
        <dbReference type="PROSITE" id="PS50109"/>
    </source>
</evidence>
<dbReference type="Pfam" id="PF00512">
    <property type="entry name" value="HisKA"/>
    <property type="match status" value="1"/>
</dbReference>
<dbReference type="CDD" id="cd00082">
    <property type="entry name" value="HisKA"/>
    <property type="match status" value="1"/>
</dbReference>
<keyword evidence="4" id="KW-0597">Phosphoprotein</keyword>
<evidence type="ECO:0000259" key="12">
    <source>
        <dbReference type="PROSITE" id="PS50885"/>
    </source>
</evidence>
<keyword evidence="7 13" id="KW-0418">Kinase</keyword>
<evidence type="ECO:0000313" key="13">
    <source>
        <dbReference type="EMBL" id="EGJ50497.1"/>
    </source>
</evidence>
<reference evidence="13 14" key="1">
    <citation type="journal article" date="2011" name="J. Bacteriol.">
        <title>Genome sequence of the mercury-methylating and pleomorphic Desulfovibrio africanus Strain Walvis Bay.</title>
        <authorList>
            <person name="Brown S.D."/>
            <person name="Wall J.D."/>
            <person name="Kucken A.M."/>
            <person name="Gilmour C.C."/>
            <person name="Podar M."/>
            <person name="Brandt C.C."/>
            <person name="Teshima H."/>
            <person name="Detter J.C."/>
            <person name="Han C.S."/>
            <person name="Land M.L."/>
            <person name="Lucas S."/>
            <person name="Han J."/>
            <person name="Pennacchio L."/>
            <person name="Nolan M."/>
            <person name="Pitluck S."/>
            <person name="Woyke T."/>
            <person name="Goodwin L."/>
            <person name="Palumbo A.V."/>
            <person name="Elias D.A."/>
        </authorList>
    </citation>
    <scope>NUCLEOTIDE SEQUENCE [LARGE SCALE GENOMIC DNA]</scope>
    <source>
        <strain evidence="13 14">Walvis Bay</strain>
    </source>
</reference>
<evidence type="ECO:0000256" key="10">
    <source>
        <dbReference type="SAM" id="Phobius"/>
    </source>
</evidence>
<dbReference type="EMBL" id="CP003221">
    <property type="protein sequence ID" value="EGJ50497.1"/>
    <property type="molecule type" value="Genomic_DNA"/>
</dbReference>
<evidence type="ECO:0000256" key="7">
    <source>
        <dbReference type="ARBA" id="ARBA00022777"/>
    </source>
</evidence>
<dbReference type="PANTHER" id="PTHR43065:SF46">
    <property type="entry name" value="C4-DICARBOXYLATE TRANSPORT SENSOR PROTEIN DCTB"/>
    <property type="match status" value="1"/>
</dbReference>
<evidence type="ECO:0000256" key="3">
    <source>
        <dbReference type="ARBA" id="ARBA00012438"/>
    </source>
</evidence>
<dbReference type="Proteomes" id="UP000007844">
    <property type="component" value="Chromosome"/>
</dbReference>
<dbReference type="GO" id="GO:0016020">
    <property type="term" value="C:membrane"/>
    <property type="evidence" value="ECO:0007669"/>
    <property type="project" value="UniProtKB-SubCell"/>
</dbReference>
<dbReference type="EC" id="2.7.13.3" evidence="3"/>
<dbReference type="InterPro" id="IPR004358">
    <property type="entry name" value="Sig_transdc_His_kin-like_C"/>
</dbReference>
<comment type="subcellular location">
    <subcellularLocation>
        <location evidence="2">Membrane</location>
    </subcellularLocation>
</comment>
<dbReference type="InterPro" id="IPR036097">
    <property type="entry name" value="HisK_dim/P_sf"/>
</dbReference>
<sequence>MKNFSLTLNIRTKILLGYIVCLLIMSAIGLVSLYYLLLVGEKIRLLETADDFTNAVLEARRYEKNYLLYGSQEDYEESRAWLARGVSMLDNQEPLRFTRQSPDMLSPLRDDLVRYGQIMEAIRVQRTARAEDDLRDVGKDLVDKALHAANVQRVEILRITDKLKVSLWVGLSAVALFGSILLVFVNRKFIRPLSLIEHATERIAQGRFVPLPLPPGRDEIRQVMAALNHMATELLKRQGQLVQAQKLSSIGTLSSGIAHQLNNPLNNISTSSQILKEELGGEAPEFQRRMLANIEQETFRARDIVRGLLEFSRHKDFNPASNRVKDIVERSMLLIKSQAPAGVTLETDIPEDLVAFCDKNGMQEVFINLLLNAVQAIDQPPGKVRVTAKDVPGRNEVRIAVSDTGRGMSEAVKSQVFDPFFSTKEVEVGTGLGLFIVYGLVLKNRGSISVESSVGQGATFFITLPKSAPAERAEVAR</sequence>
<dbReference type="SMART" id="SM00388">
    <property type="entry name" value="HisKA"/>
    <property type="match status" value="1"/>
</dbReference>
<keyword evidence="8" id="KW-0067">ATP-binding</keyword>
<dbReference type="CDD" id="cd06225">
    <property type="entry name" value="HAMP"/>
    <property type="match status" value="1"/>
</dbReference>
<keyword evidence="10" id="KW-1133">Transmembrane helix</keyword>
<dbReference type="SUPFAM" id="SSF158472">
    <property type="entry name" value="HAMP domain-like"/>
    <property type="match status" value="1"/>
</dbReference>
<protein>
    <recommendedName>
        <fullName evidence="3">histidine kinase</fullName>
        <ecNumber evidence="3">2.7.13.3</ecNumber>
    </recommendedName>
</protein>
<dbReference type="InterPro" id="IPR003594">
    <property type="entry name" value="HATPase_dom"/>
</dbReference>
<evidence type="ECO:0000256" key="1">
    <source>
        <dbReference type="ARBA" id="ARBA00000085"/>
    </source>
</evidence>
<keyword evidence="6" id="KW-0547">Nucleotide-binding</keyword>
<evidence type="ECO:0000256" key="4">
    <source>
        <dbReference type="ARBA" id="ARBA00022553"/>
    </source>
</evidence>
<evidence type="ECO:0000256" key="2">
    <source>
        <dbReference type="ARBA" id="ARBA00004370"/>
    </source>
</evidence>
<dbReference type="STRING" id="690850.Desaf_2168"/>
<evidence type="ECO:0000313" key="14">
    <source>
        <dbReference type="Proteomes" id="UP000007844"/>
    </source>
</evidence>
<dbReference type="PROSITE" id="PS50109">
    <property type="entry name" value="HIS_KIN"/>
    <property type="match status" value="1"/>
</dbReference>
<dbReference type="RefSeq" id="WP_014260238.1">
    <property type="nucleotide sequence ID" value="NC_016629.1"/>
</dbReference>
<dbReference type="SUPFAM" id="SSF47384">
    <property type="entry name" value="Homodimeric domain of signal transducing histidine kinase"/>
    <property type="match status" value="1"/>
</dbReference>
<dbReference type="AlphaFoldDB" id="F3YWK4"/>
<name>F3YWK4_DESAF</name>
<dbReference type="KEGG" id="daf:Desaf_2168"/>
<dbReference type="Gene3D" id="6.10.340.10">
    <property type="match status" value="1"/>
</dbReference>
<keyword evidence="14" id="KW-1185">Reference proteome</keyword>
<comment type="catalytic activity">
    <reaction evidence="1">
        <text>ATP + protein L-histidine = ADP + protein N-phospho-L-histidine.</text>
        <dbReference type="EC" id="2.7.13.3"/>
    </reaction>
</comment>
<keyword evidence="10" id="KW-0812">Transmembrane</keyword>
<evidence type="ECO:0000256" key="9">
    <source>
        <dbReference type="ARBA" id="ARBA00023012"/>
    </source>
</evidence>
<dbReference type="InterPro" id="IPR003661">
    <property type="entry name" value="HisK_dim/P_dom"/>
</dbReference>
<dbReference type="Pfam" id="PF02518">
    <property type="entry name" value="HATPase_c"/>
    <property type="match status" value="1"/>
</dbReference>
<feature type="transmembrane region" description="Helical" evidence="10">
    <location>
        <begin position="15"/>
        <end position="37"/>
    </location>
</feature>
<keyword evidence="9" id="KW-0902">Two-component regulatory system</keyword>
<evidence type="ECO:0000256" key="8">
    <source>
        <dbReference type="ARBA" id="ARBA00022840"/>
    </source>
</evidence>
<dbReference type="Gene3D" id="1.10.287.130">
    <property type="match status" value="1"/>
</dbReference>
<accession>F3YWK4</accession>
<dbReference type="SMART" id="SM00387">
    <property type="entry name" value="HATPase_c"/>
    <property type="match status" value="1"/>
</dbReference>
<dbReference type="SUPFAM" id="SSF55874">
    <property type="entry name" value="ATPase domain of HSP90 chaperone/DNA topoisomerase II/histidine kinase"/>
    <property type="match status" value="1"/>
</dbReference>
<dbReference type="PROSITE" id="PS50885">
    <property type="entry name" value="HAMP"/>
    <property type="match status" value="1"/>
</dbReference>
<dbReference type="eggNOG" id="COG4191">
    <property type="taxonomic scope" value="Bacteria"/>
</dbReference>
<keyword evidence="10" id="KW-0472">Membrane</keyword>
<dbReference type="Gene3D" id="3.30.565.10">
    <property type="entry name" value="Histidine kinase-like ATPase, C-terminal domain"/>
    <property type="match status" value="1"/>
</dbReference>
<gene>
    <name evidence="13" type="ORF">Desaf_2168</name>
</gene>
<dbReference type="InterPro" id="IPR005467">
    <property type="entry name" value="His_kinase_dom"/>
</dbReference>
<evidence type="ECO:0000256" key="5">
    <source>
        <dbReference type="ARBA" id="ARBA00022679"/>
    </source>
</evidence>
<feature type="domain" description="HAMP" evidence="12">
    <location>
        <begin position="187"/>
        <end position="239"/>
    </location>
</feature>
<dbReference type="InterPro" id="IPR003660">
    <property type="entry name" value="HAMP_dom"/>
</dbReference>